<organism evidence="2 3">
    <name type="scientific">Citrobacter werkmanii</name>
    <dbReference type="NCBI Taxonomy" id="67827"/>
    <lineage>
        <taxon>Bacteria</taxon>
        <taxon>Pseudomonadati</taxon>
        <taxon>Pseudomonadota</taxon>
        <taxon>Gammaproteobacteria</taxon>
        <taxon>Enterobacterales</taxon>
        <taxon>Enterobacteriaceae</taxon>
        <taxon>Citrobacter</taxon>
        <taxon>Citrobacter freundii complex</taxon>
    </lineage>
</organism>
<feature type="region of interest" description="Disordered" evidence="1">
    <location>
        <begin position="61"/>
        <end position="121"/>
    </location>
</feature>
<gene>
    <name evidence="2" type="ORF">JAW44_002774</name>
</gene>
<accession>A0AA37Z7M2</accession>
<dbReference type="EMBL" id="DACUGV010000003">
    <property type="protein sequence ID" value="HAT7593014.1"/>
    <property type="molecule type" value="Genomic_DNA"/>
</dbReference>
<proteinExistence type="predicted"/>
<dbReference type="Pfam" id="PF16946">
    <property type="entry name" value="Porin_OmpG_1_2"/>
    <property type="match status" value="1"/>
</dbReference>
<feature type="compositionally biased region" description="Polar residues" evidence="1">
    <location>
        <begin position="65"/>
        <end position="83"/>
    </location>
</feature>
<evidence type="ECO:0000313" key="2">
    <source>
        <dbReference type="EMBL" id="HAT7593014.1"/>
    </source>
</evidence>
<evidence type="ECO:0000256" key="1">
    <source>
        <dbReference type="SAM" id="MobiDB-lite"/>
    </source>
</evidence>
<sequence length="429" mass="49338">MDEILIPHYRVSAINIKKFVLKQKILACMITSVTAFPAIAQDNTEQPATYIGSYQSYFSDEYDTPQDNIGQPTKGGEQSTNRVTAPPVTTGAENKLATSSMPTASHRETENKTTEVKKSNTLDKSDDVSVLRLRQEDPPVHWDSIGRNMEAGGLHGNISTQIEIDDVRWSDNKKNSGKFKLATIQAFLRHDELPNWYFGFWNAREDSYKGQFSNQDYKGTNTINEFFVGHIFETWRGNIGTEVMVGSETATKRWKNRYKIWQDLRLTNKWSLAGYAYGEYQPQGNEPGNGDLEQYIFEIEPAIQYRVNPDLGLYLRPYYYYNRQERESWGDIVEEEWKVTAGLWRNWYPLLTSLYLGFGQDKIDNASNGKEVFYDGRYKFIGGTISYPVFGEVRLYGEFKAQFTKENGLWTSSGHSWNPFTVVGVNYNF</sequence>
<reference evidence="2" key="2">
    <citation type="submission" date="2020-11" db="EMBL/GenBank/DDBJ databases">
        <authorList>
            <consortium name="NCBI Pathogen Detection Project"/>
        </authorList>
    </citation>
    <scope>NUCLEOTIDE SEQUENCE</scope>
    <source>
        <strain evidence="2">RS189</strain>
    </source>
</reference>
<feature type="compositionally biased region" description="Basic and acidic residues" evidence="1">
    <location>
        <begin position="105"/>
        <end position="121"/>
    </location>
</feature>
<comment type="caution">
    <text evidence="2">The sequence shown here is derived from an EMBL/GenBank/DDBJ whole genome shotgun (WGS) entry which is preliminary data.</text>
</comment>
<dbReference type="AlphaFoldDB" id="A0AA37Z7M2"/>
<dbReference type="Proteomes" id="UP000867745">
    <property type="component" value="Unassembled WGS sequence"/>
</dbReference>
<name>A0AA37Z7M2_9ENTR</name>
<protein>
    <submittedName>
        <fullName evidence="2">Uncharacterized protein</fullName>
    </submittedName>
</protein>
<dbReference type="InterPro" id="IPR031605">
    <property type="entry name" value="Porin_OmpG_1_2"/>
</dbReference>
<reference evidence="2" key="1">
    <citation type="journal article" date="2018" name="Genome Biol.">
        <title>SKESA: strategic k-mer extension for scrupulous assemblies.</title>
        <authorList>
            <person name="Souvorov A."/>
            <person name="Agarwala R."/>
            <person name="Lipman D.J."/>
        </authorList>
    </citation>
    <scope>NUCLEOTIDE SEQUENCE</scope>
    <source>
        <strain evidence="2">RS189</strain>
    </source>
</reference>
<evidence type="ECO:0000313" key="3">
    <source>
        <dbReference type="Proteomes" id="UP000867745"/>
    </source>
</evidence>